<name>A0A6T9XY31_ALTMA</name>
<organism evidence="6 7">
    <name type="scientific">Alteromonas macleodii</name>
    <name type="common">Pseudoalteromonas macleodii</name>
    <dbReference type="NCBI Taxonomy" id="28108"/>
    <lineage>
        <taxon>Bacteria</taxon>
        <taxon>Pseudomonadati</taxon>
        <taxon>Pseudomonadota</taxon>
        <taxon>Gammaproteobacteria</taxon>
        <taxon>Alteromonadales</taxon>
        <taxon>Alteromonadaceae</taxon>
        <taxon>Alteromonas/Salinimonas group</taxon>
        <taxon>Alteromonas</taxon>
    </lineage>
</organism>
<feature type="transmembrane region" description="Helical" evidence="4">
    <location>
        <begin position="158"/>
        <end position="178"/>
    </location>
</feature>
<dbReference type="CDD" id="cd01949">
    <property type="entry name" value="GGDEF"/>
    <property type="match status" value="1"/>
</dbReference>
<evidence type="ECO:0000313" key="6">
    <source>
        <dbReference type="EMBL" id="CAB9493311.1"/>
    </source>
</evidence>
<dbReference type="Gene3D" id="3.30.70.270">
    <property type="match status" value="1"/>
</dbReference>
<keyword evidence="4" id="KW-0812">Transmembrane</keyword>
<dbReference type="EMBL" id="LR812090">
    <property type="protein sequence ID" value="CAB9493311.1"/>
    <property type="molecule type" value="Genomic_DNA"/>
</dbReference>
<comment type="cofactor">
    <cofactor evidence="1">
        <name>Mg(2+)</name>
        <dbReference type="ChEBI" id="CHEBI:18420"/>
    </cofactor>
</comment>
<dbReference type="RefSeq" id="WP_179982864.1">
    <property type="nucleotide sequence ID" value="NZ_LR812090.1"/>
</dbReference>
<sequence length="377" mass="42039">MLSRLKQYVFSGVKSHHKDETNRRIIVVNLFAAVGMSITFLLGTRALIDAEYSLSTTLYIASVVFAVSQQLQVRFSSASARTWSITLLISCLMVLTLLLIITGGKDNTGPLWMYLVPPVTMFFAGFVRGLLALIAFTITCAILLFGFNDAAFVANYTYAFKTRLLYSFLTVSFLSAFYEYSRQKSYDTALYLSEQFERQAKHDHLTNLLNRRGAQQCLDREYARMLRSKRPFSVAIADVDRFKSINDTLGHEQGDKVLRQIAKIFSSRLRAQDILARWGGEEFMFIFADTDEAGAVNALESIKEVLSKAPLNIDGSKIHVTSSFGVSEVTIDTDISSAIRRADQALYVAKDNGRNRVCASSSISSSPLSSSPPLKVR</sequence>
<dbReference type="PROSITE" id="PS50887">
    <property type="entry name" value="GGDEF"/>
    <property type="match status" value="1"/>
</dbReference>
<dbReference type="FunFam" id="3.30.70.270:FF:000001">
    <property type="entry name" value="Diguanylate cyclase domain protein"/>
    <property type="match status" value="1"/>
</dbReference>
<evidence type="ECO:0000256" key="4">
    <source>
        <dbReference type="SAM" id="Phobius"/>
    </source>
</evidence>
<dbReference type="EC" id="2.7.7.65" evidence="2"/>
<feature type="transmembrane region" description="Helical" evidence="4">
    <location>
        <begin position="83"/>
        <end position="101"/>
    </location>
</feature>
<dbReference type="Proteomes" id="UP000509458">
    <property type="component" value="Chromosome"/>
</dbReference>
<protein>
    <recommendedName>
        <fullName evidence="2">diguanylate cyclase</fullName>
        <ecNumber evidence="2">2.7.7.65</ecNumber>
    </recommendedName>
</protein>
<keyword evidence="4" id="KW-1133">Transmembrane helix</keyword>
<dbReference type="InterPro" id="IPR029787">
    <property type="entry name" value="Nucleotide_cyclase"/>
</dbReference>
<evidence type="ECO:0000256" key="3">
    <source>
        <dbReference type="ARBA" id="ARBA00034247"/>
    </source>
</evidence>
<gene>
    <name evidence="6" type="ORF">ALFOR1_30214</name>
</gene>
<evidence type="ECO:0000313" key="7">
    <source>
        <dbReference type="Proteomes" id="UP000509458"/>
    </source>
</evidence>
<dbReference type="InterPro" id="IPR043128">
    <property type="entry name" value="Rev_trsase/Diguanyl_cyclase"/>
</dbReference>
<evidence type="ECO:0000256" key="2">
    <source>
        <dbReference type="ARBA" id="ARBA00012528"/>
    </source>
</evidence>
<feature type="transmembrane region" description="Helical" evidence="4">
    <location>
        <begin position="25"/>
        <end position="48"/>
    </location>
</feature>
<comment type="catalytic activity">
    <reaction evidence="3">
        <text>2 GTP = 3',3'-c-di-GMP + 2 diphosphate</text>
        <dbReference type="Rhea" id="RHEA:24898"/>
        <dbReference type="ChEBI" id="CHEBI:33019"/>
        <dbReference type="ChEBI" id="CHEBI:37565"/>
        <dbReference type="ChEBI" id="CHEBI:58805"/>
        <dbReference type="EC" id="2.7.7.65"/>
    </reaction>
</comment>
<dbReference type="NCBIfam" id="TIGR00254">
    <property type="entry name" value="GGDEF"/>
    <property type="match status" value="1"/>
</dbReference>
<dbReference type="Pfam" id="PF00990">
    <property type="entry name" value="GGDEF"/>
    <property type="match status" value="1"/>
</dbReference>
<dbReference type="AlphaFoldDB" id="A0A6T9XY31"/>
<dbReference type="InterPro" id="IPR000160">
    <property type="entry name" value="GGDEF_dom"/>
</dbReference>
<evidence type="ECO:0000256" key="1">
    <source>
        <dbReference type="ARBA" id="ARBA00001946"/>
    </source>
</evidence>
<feature type="domain" description="GGDEF" evidence="5">
    <location>
        <begin position="230"/>
        <end position="362"/>
    </location>
</feature>
<accession>A0A6T9XY31</accession>
<dbReference type="PANTHER" id="PTHR45138">
    <property type="entry name" value="REGULATORY COMPONENTS OF SENSORY TRANSDUCTION SYSTEM"/>
    <property type="match status" value="1"/>
</dbReference>
<dbReference type="GO" id="GO:0052621">
    <property type="term" value="F:diguanylate cyclase activity"/>
    <property type="evidence" value="ECO:0007669"/>
    <property type="project" value="UniProtKB-EC"/>
</dbReference>
<feature type="transmembrane region" description="Helical" evidence="4">
    <location>
        <begin position="121"/>
        <end position="146"/>
    </location>
</feature>
<evidence type="ECO:0000259" key="5">
    <source>
        <dbReference type="PROSITE" id="PS50887"/>
    </source>
</evidence>
<dbReference type="PANTHER" id="PTHR45138:SF9">
    <property type="entry name" value="DIGUANYLATE CYCLASE DGCM-RELATED"/>
    <property type="match status" value="1"/>
</dbReference>
<keyword evidence="4" id="KW-0472">Membrane</keyword>
<reference evidence="6 7" key="1">
    <citation type="submission" date="2020-06" db="EMBL/GenBank/DDBJ databases">
        <authorList>
            <person name="Duchaud E."/>
        </authorList>
    </citation>
    <scope>NUCLEOTIDE SEQUENCE [LARGE SCALE GENOMIC DNA]</scope>
    <source>
        <strain evidence="6">Alteromonas fortis</strain>
    </source>
</reference>
<dbReference type="SUPFAM" id="SSF55073">
    <property type="entry name" value="Nucleotide cyclase"/>
    <property type="match status" value="1"/>
</dbReference>
<dbReference type="SMART" id="SM00267">
    <property type="entry name" value="GGDEF"/>
    <property type="match status" value="1"/>
</dbReference>
<dbReference type="InterPro" id="IPR050469">
    <property type="entry name" value="Diguanylate_Cyclase"/>
</dbReference>
<proteinExistence type="predicted"/>